<comment type="caution">
    <text evidence="1">The sequence shown here is derived from an EMBL/GenBank/DDBJ whole genome shotgun (WGS) entry which is preliminary data.</text>
</comment>
<dbReference type="Proteomes" id="UP000805704">
    <property type="component" value="Chromosome 15"/>
</dbReference>
<evidence type="ECO:0000313" key="1">
    <source>
        <dbReference type="EMBL" id="KAG8010543.1"/>
    </source>
</evidence>
<organism evidence="1 2">
    <name type="scientific">Nibea albiflora</name>
    <name type="common">Yellow drum</name>
    <name type="synonym">Corvina albiflora</name>
    <dbReference type="NCBI Taxonomy" id="240163"/>
    <lineage>
        <taxon>Eukaryota</taxon>
        <taxon>Metazoa</taxon>
        <taxon>Chordata</taxon>
        <taxon>Craniata</taxon>
        <taxon>Vertebrata</taxon>
        <taxon>Euteleostomi</taxon>
        <taxon>Actinopterygii</taxon>
        <taxon>Neopterygii</taxon>
        <taxon>Teleostei</taxon>
        <taxon>Neoteleostei</taxon>
        <taxon>Acanthomorphata</taxon>
        <taxon>Eupercaria</taxon>
        <taxon>Sciaenidae</taxon>
        <taxon>Nibea</taxon>
    </lineage>
</organism>
<name>A0ACB7F9F1_NIBAL</name>
<reference evidence="1" key="1">
    <citation type="submission" date="2020-04" db="EMBL/GenBank/DDBJ databases">
        <title>A chromosome-scale assembly and high-density genetic map of the yellow drum (Nibea albiflora) genome.</title>
        <authorList>
            <person name="Xu D."/>
            <person name="Zhang W."/>
            <person name="Chen R."/>
            <person name="Tan P."/>
            <person name="Wang L."/>
            <person name="Song H."/>
            <person name="Tian L."/>
            <person name="Zhu Q."/>
            <person name="Wang B."/>
        </authorList>
    </citation>
    <scope>NUCLEOTIDE SEQUENCE</scope>
    <source>
        <strain evidence="1">ZJHYS-2018</strain>
    </source>
</reference>
<dbReference type="EMBL" id="CM024803">
    <property type="protein sequence ID" value="KAG8010543.1"/>
    <property type="molecule type" value="Genomic_DNA"/>
</dbReference>
<accession>A0ACB7F9F1</accession>
<gene>
    <name evidence="1" type="ORF">GBF38_009652</name>
</gene>
<keyword evidence="2" id="KW-1185">Reference proteome</keyword>
<protein>
    <submittedName>
        <fullName evidence="1">Uncharacterized protein</fullName>
    </submittedName>
</protein>
<proteinExistence type="predicted"/>
<sequence>MLLARNNTFRSYRLTFERQPRTAEQIWNELNRCKGFPEDCLRLTAEPPEYLIEDCLHLAGKPPEDLIEDCPHPVAKPHEDIIEDCPRLFILKKATANGETPAFGRLMVELHHSLSESGIDFSARNETNLEHWSSPDLCSLLVMSA</sequence>
<evidence type="ECO:0000313" key="2">
    <source>
        <dbReference type="Proteomes" id="UP000805704"/>
    </source>
</evidence>